<evidence type="ECO:0000259" key="2">
    <source>
        <dbReference type="Pfam" id="PF01370"/>
    </source>
</evidence>
<gene>
    <name evidence="3" type="ORF">D0Y53_07810</name>
</gene>
<dbReference type="InterPro" id="IPR001509">
    <property type="entry name" value="Epimerase_deHydtase"/>
</dbReference>
<feature type="domain" description="NAD-dependent epimerase/dehydratase" evidence="2">
    <location>
        <begin position="4"/>
        <end position="51"/>
    </location>
</feature>
<dbReference type="Proteomes" id="UP000262917">
    <property type="component" value="Unassembled WGS sequence"/>
</dbReference>
<comment type="caution">
    <text evidence="3">The sequence shown here is derived from an EMBL/GenBank/DDBJ whole genome shotgun (WGS) entry which is preliminary data.</text>
</comment>
<feature type="compositionally biased region" description="Basic and acidic residues" evidence="1">
    <location>
        <begin position="285"/>
        <end position="296"/>
    </location>
</feature>
<dbReference type="AlphaFoldDB" id="A0A372DLX3"/>
<organism evidence="3 4">
    <name type="scientific">Cognatiluteimonas weifangensis</name>
    <dbReference type="NCBI Taxonomy" id="2303539"/>
    <lineage>
        <taxon>Bacteria</taxon>
        <taxon>Pseudomonadati</taxon>
        <taxon>Pseudomonadota</taxon>
        <taxon>Gammaproteobacteria</taxon>
        <taxon>Lysobacterales</taxon>
        <taxon>Lysobacteraceae</taxon>
        <taxon>Cognatiluteimonas</taxon>
    </lineage>
</organism>
<keyword evidence="4" id="KW-1185">Reference proteome</keyword>
<protein>
    <submittedName>
        <fullName evidence="3">NAD(P)-dependent oxidoreductase</fullName>
    </submittedName>
</protein>
<name>A0A372DLX3_9GAMM</name>
<dbReference type="GO" id="GO:0044877">
    <property type="term" value="F:protein-containing complex binding"/>
    <property type="evidence" value="ECO:0007669"/>
    <property type="project" value="TreeGrafter"/>
</dbReference>
<evidence type="ECO:0000313" key="4">
    <source>
        <dbReference type="Proteomes" id="UP000262917"/>
    </source>
</evidence>
<dbReference type="EMBL" id="QVPD01000006">
    <property type="protein sequence ID" value="RFP60591.1"/>
    <property type="molecule type" value="Genomic_DNA"/>
</dbReference>
<evidence type="ECO:0000256" key="1">
    <source>
        <dbReference type="SAM" id="MobiDB-lite"/>
    </source>
</evidence>
<dbReference type="PANTHER" id="PTHR12126">
    <property type="entry name" value="NADH-UBIQUINONE OXIDOREDUCTASE 39 KDA SUBUNIT-RELATED"/>
    <property type="match status" value="1"/>
</dbReference>
<evidence type="ECO:0000313" key="3">
    <source>
        <dbReference type="EMBL" id="RFP60591.1"/>
    </source>
</evidence>
<feature type="region of interest" description="Disordered" evidence="1">
    <location>
        <begin position="271"/>
        <end position="296"/>
    </location>
</feature>
<dbReference type="OrthoDB" id="5565437at2"/>
<accession>A0A372DLX3</accession>
<dbReference type="PANTHER" id="PTHR12126:SF11">
    <property type="entry name" value="NADH DEHYDROGENASE [UBIQUINONE] 1 ALPHA SUBCOMPLEX SUBUNIT 9, MITOCHONDRIAL"/>
    <property type="match status" value="1"/>
</dbReference>
<proteinExistence type="predicted"/>
<dbReference type="RefSeq" id="WP_117202650.1">
    <property type="nucleotide sequence ID" value="NZ_JBHTBK010000006.1"/>
</dbReference>
<dbReference type="Pfam" id="PF01370">
    <property type="entry name" value="Epimerase"/>
    <property type="match status" value="2"/>
</dbReference>
<dbReference type="SUPFAM" id="SSF51735">
    <property type="entry name" value="NAD(P)-binding Rossmann-fold domains"/>
    <property type="match status" value="1"/>
</dbReference>
<dbReference type="InterPro" id="IPR036291">
    <property type="entry name" value="NAD(P)-bd_dom_sf"/>
</dbReference>
<feature type="domain" description="NAD-dependent epimerase/dehydratase" evidence="2">
    <location>
        <begin position="108"/>
        <end position="190"/>
    </location>
</feature>
<sequence length="296" mass="31476">MPQALVFGGSGQIGTPLLARLRDAGWRVVAVSRTRQADAPGVRWLRGDLAQCEGLPRSVDAIFSCGPLDQFARWYAASTVDAPRVLAFGSTSVAVKRDSADPHERDLARRLHAGEQGVFAAAAARGAQATLLRPTLVYGAGRDRTLTRIAELARRWGRFALPRDARGLRQPVHVDDLADAALAALDASAAQARAFALPGGETLPYREMVARTLATLRPPPRLYDVPAPLFAAALLGARALSRGGGFGHAALARMREDLVFDATPAHAAFGYAPRPFRPGAGTFDPPRREPPGEAGP</sequence>
<dbReference type="InterPro" id="IPR051207">
    <property type="entry name" value="ComplexI_NDUFA9_subunit"/>
</dbReference>
<dbReference type="Gene3D" id="3.40.50.720">
    <property type="entry name" value="NAD(P)-binding Rossmann-like Domain"/>
    <property type="match status" value="2"/>
</dbReference>
<reference evidence="3 4" key="1">
    <citation type="submission" date="2018-08" db="EMBL/GenBank/DDBJ databases">
        <title>Lysobacter weifangensis sp. nov., a new member of the family 'Xanthomonadaceae', isolated from soil in a farmland.</title>
        <authorList>
            <person name="Zhao H."/>
        </authorList>
    </citation>
    <scope>NUCLEOTIDE SEQUENCE [LARGE SCALE GENOMIC DNA]</scope>
    <source>
        <strain evidence="3 4">WF-2</strain>
    </source>
</reference>